<dbReference type="AlphaFoldDB" id="A0A8J2VMW2"/>
<protein>
    <submittedName>
        <fullName evidence="7">Transcriptional regulator</fullName>
    </submittedName>
</protein>
<dbReference type="InterPro" id="IPR010652">
    <property type="entry name" value="DUF1232"/>
</dbReference>
<name>A0A8J2VMW2_9BACL</name>
<sequence length="214" mass="24015">MNKEQENSLGMLLKAALNERSLSLRKFSELTNIDVATISRIINGKRKATPMHLQTFADRLGIAITELFAAAGYAIDSKSQQQDSEMLSSINMIQSVLESSGTYDKPFTIQHVERELEKYQQYANTDEGQETILNGFEAKLKKVGSIGPFINQLKNMFQRFRLKRGTSIELSVIGGALLYFIFPVDVVPDYIFPIGYLDDAIAVKLVLNVLETKL</sequence>
<dbReference type="GO" id="GO:0012505">
    <property type="term" value="C:endomembrane system"/>
    <property type="evidence" value="ECO:0007669"/>
    <property type="project" value="UniProtKB-SubCell"/>
</dbReference>
<dbReference type="Pfam" id="PF01381">
    <property type="entry name" value="HTH_3"/>
    <property type="match status" value="1"/>
</dbReference>
<evidence type="ECO:0000313" key="8">
    <source>
        <dbReference type="Proteomes" id="UP000628775"/>
    </source>
</evidence>
<evidence type="ECO:0000256" key="2">
    <source>
        <dbReference type="ARBA" id="ARBA00022692"/>
    </source>
</evidence>
<dbReference type="CDD" id="cd00093">
    <property type="entry name" value="HTH_XRE"/>
    <property type="match status" value="1"/>
</dbReference>
<feature type="transmembrane region" description="Helical" evidence="5">
    <location>
        <begin position="166"/>
        <end position="184"/>
    </location>
</feature>
<keyword evidence="4 5" id="KW-0472">Membrane</keyword>
<feature type="domain" description="HTH cro/C1-type" evidence="6">
    <location>
        <begin position="13"/>
        <end position="67"/>
    </location>
</feature>
<dbReference type="InterPro" id="IPR001387">
    <property type="entry name" value="Cro/C1-type_HTH"/>
</dbReference>
<keyword evidence="3 5" id="KW-1133">Transmembrane helix</keyword>
<keyword evidence="2 5" id="KW-0812">Transmembrane</keyword>
<comment type="caution">
    <text evidence="7">The sequence shown here is derived from an EMBL/GenBank/DDBJ whole genome shotgun (WGS) entry which is preliminary data.</text>
</comment>
<evidence type="ECO:0000256" key="1">
    <source>
        <dbReference type="ARBA" id="ARBA00004127"/>
    </source>
</evidence>
<proteinExistence type="predicted"/>
<organism evidence="7 8">
    <name type="scientific">Pullulanibacillus camelliae</name>
    <dbReference type="NCBI Taxonomy" id="1707096"/>
    <lineage>
        <taxon>Bacteria</taxon>
        <taxon>Bacillati</taxon>
        <taxon>Bacillota</taxon>
        <taxon>Bacilli</taxon>
        <taxon>Bacillales</taxon>
        <taxon>Sporolactobacillaceae</taxon>
        <taxon>Pullulanibacillus</taxon>
    </lineage>
</organism>
<dbReference type="PROSITE" id="PS50943">
    <property type="entry name" value="HTH_CROC1"/>
    <property type="match status" value="1"/>
</dbReference>
<evidence type="ECO:0000313" key="7">
    <source>
        <dbReference type="EMBL" id="GGE39263.1"/>
    </source>
</evidence>
<dbReference type="RefSeq" id="WP_188692276.1">
    <property type="nucleotide sequence ID" value="NZ_BMIR01000006.1"/>
</dbReference>
<gene>
    <name evidence="7" type="ORF">GCM10011391_17550</name>
</gene>
<evidence type="ECO:0000256" key="3">
    <source>
        <dbReference type="ARBA" id="ARBA00022989"/>
    </source>
</evidence>
<keyword evidence="8" id="KW-1185">Reference proteome</keyword>
<reference evidence="7" key="2">
    <citation type="submission" date="2020-09" db="EMBL/GenBank/DDBJ databases">
        <authorList>
            <person name="Sun Q."/>
            <person name="Zhou Y."/>
        </authorList>
    </citation>
    <scope>NUCLEOTIDE SEQUENCE</scope>
    <source>
        <strain evidence="7">CGMCC 1.15371</strain>
    </source>
</reference>
<dbReference type="EMBL" id="BMIR01000006">
    <property type="protein sequence ID" value="GGE39263.1"/>
    <property type="molecule type" value="Genomic_DNA"/>
</dbReference>
<dbReference type="Pfam" id="PF06803">
    <property type="entry name" value="DUF1232"/>
    <property type="match status" value="1"/>
</dbReference>
<evidence type="ECO:0000256" key="5">
    <source>
        <dbReference type="SAM" id="Phobius"/>
    </source>
</evidence>
<dbReference type="InterPro" id="IPR010982">
    <property type="entry name" value="Lambda_DNA-bd_dom_sf"/>
</dbReference>
<dbReference type="SMART" id="SM00530">
    <property type="entry name" value="HTH_XRE"/>
    <property type="match status" value="1"/>
</dbReference>
<evidence type="ECO:0000256" key="4">
    <source>
        <dbReference type="ARBA" id="ARBA00023136"/>
    </source>
</evidence>
<dbReference type="GO" id="GO:0003677">
    <property type="term" value="F:DNA binding"/>
    <property type="evidence" value="ECO:0007669"/>
    <property type="project" value="InterPro"/>
</dbReference>
<comment type="subcellular location">
    <subcellularLocation>
        <location evidence="1">Endomembrane system</location>
        <topology evidence="1">Multi-pass membrane protein</topology>
    </subcellularLocation>
</comment>
<dbReference type="SUPFAM" id="SSF47413">
    <property type="entry name" value="lambda repressor-like DNA-binding domains"/>
    <property type="match status" value="1"/>
</dbReference>
<dbReference type="Proteomes" id="UP000628775">
    <property type="component" value="Unassembled WGS sequence"/>
</dbReference>
<dbReference type="Gene3D" id="1.10.260.40">
    <property type="entry name" value="lambda repressor-like DNA-binding domains"/>
    <property type="match status" value="1"/>
</dbReference>
<evidence type="ECO:0000259" key="6">
    <source>
        <dbReference type="PROSITE" id="PS50943"/>
    </source>
</evidence>
<reference evidence="7" key="1">
    <citation type="journal article" date="2014" name="Int. J. Syst. Evol. Microbiol.">
        <title>Complete genome sequence of Corynebacterium casei LMG S-19264T (=DSM 44701T), isolated from a smear-ripened cheese.</title>
        <authorList>
            <consortium name="US DOE Joint Genome Institute (JGI-PGF)"/>
            <person name="Walter F."/>
            <person name="Albersmeier A."/>
            <person name="Kalinowski J."/>
            <person name="Ruckert C."/>
        </authorList>
    </citation>
    <scope>NUCLEOTIDE SEQUENCE</scope>
    <source>
        <strain evidence="7">CGMCC 1.15371</strain>
    </source>
</reference>
<accession>A0A8J2VMW2</accession>